<name>A0AA45BYM0_CROSK</name>
<proteinExistence type="predicted"/>
<dbReference type="Proteomes" id="UP000244856">
    <property type="component" value="Unassembled WGS sequence"/>
</dbReference>
<comment type="caution">
    <text evidence="2">The sequence shown here is derived from an EMBL/GenBank/DDBJ whole genome shotgun (WGS) entry which is preliminary data.</text>
</comment>
<organism evidence="2 3">
    <name type="scientific">Cronobacter sakazakii</name>
    <name type="common">Enterobacter sakazakii</name>
    <dbReference type="NCBI Taxonomy" id="28141"/>
    <lineage>
        <taxon>Bacteria</taxon>
        <taxon>Pseudomonadati</taxon>
        <taxon>Pseudomonadota</taxon>
        <taxon>Gammaproteobacteria</taxon>
        <taxon>Enterobacterales</taxon>
        <taxon>Enterobacteriaceae</taxon>
        <taxon>Cronobacter</taxon>
    </lineage>
</organism>
<dbReference type="AlphaFoldDB" id="A0AA45BYM0"/>
<sequence>MSGELTRSREQASDAGDQCAGICPDTSPGAPLILFKISGAAAAAKAAGQRARCRAGVSLNCCFTET</sequence>
<feature type="compositionally biased region" description="Basic and acidic residues" evidence="1">
    <location>
        <begin position="1"/>
        <end position="12"/>
    </location>
</feature>
<reference evidence="2 3" key="1">
    <citation type="submission" date="2017-04" db="EMBL/GenBank/DDBJ databases">
        <title>Cronobacter sakazakii, ST83 Lineage Isolates.</title>
        <authorList>
            <person name="Chase H."/>
            <person name="Tall B."/>
            <person name="Gopinath G."/>
            <person name="Lehner A."/>
        </authorList>
    </citation>
    <scope>NUCLEOTIDE SEQUENCE [LARGE SCALE GENOMIC DNA]</scope>
    <source>
        <strain evidence="2 3">MOD1_Comp15</strain>
    </source>
</reference>
<evidence type="ECO:0000313" key="3">
    <source>
        <dbReference type="Proteomes" id="UP000244856"/>
    </source>
</evidence>
<evidence type="ECO:0000256" key="1">
    <source>
        <dbReference type="SAM" id="MobiDB-lite"/>
    </source>
</evidence>
<feature type="region of interest" description="Disordered" evidence="1">
    <location>
        <begin position="1"/>
        <end position="20"/>
    </location>
</feature>
<dbReference type="EMBL" id="NCTU01000023">
    <property type="protein sequence ID" value="PUW01556.1"/>
    <property type="molecule type" value="Genomic_DNA"/>
</dbReference>
<protein>
    <submittedName>
        <fullName evidence="2">Uncharacterized protein</fullName>
    </submittedName>
</protein>
<gene>
    <name evidence="2" type="ORF">B7T07_20955</name>
</gene>
<accession>A0AA45BYM0</accession>
<evidence type="ECO:0000313" key="2">
    <source>
        <dbReference type="EMBL" id="PUW01556.1"/>
    </source>
</evidence>